<dbReference type="InterPro" id="IPR042095">
    <property type="entry name" value="SUMF_sf"/>
</dbReference>
<evidence type="ECO:0000256" key="1">
    <source>
        <dbReference type="SAM" id="MobiDB-lite"/>
    </source>
</evidence>
<dbReference type="EMBL" id="JAGQFT020000001">
    <property type="protein sequence ID" value="MBS7455659.1"/>
    <property type="molecule type" value="Genomic_DNA"/>
</dbReference>
<sequence>MGPGWTPAPLDLDETEIEQTLADAQAALDAGILLDGDAAAADAAADARAEPASESDPAGEDAAGTDADAAADASPAVEPAAASAAETPRRPALDLVLAVLARQPDDEEAQALAARIAEELEARIETAAARGGLREVEHLASAVAAIPGGIVGSSVQAAVAAARERAREDARGVAAGVARLQAGRILEPAGSSALDAFRAVLARTPQHAGARAGVERIREGRIAAANAAAADGDFPLAERLLAEADRADPGSNRVQDASVRLVAARQRRARDLSEQADAAIAELDLDRAARLADAYARASTRAQGVETLRRRIETARRYGHFDAGQTFRDALEIGGTAPELTVVPHGSFMMGAAEGEAGSSDTERPRHRVAFERGFAVTTAPITVAEFRRFTEATGYIGTAQSSGRSMVYTERGGAMAERRGVTTRDGYDGRRADADDPVLHVSWYDASAYATWLSQQTGETWRLPSEAEYEYILRAGTATTYPWGEGMPQRVLGNLAGDGDASSSRRGWGNAVPGYDDGYWGPSPVRTFAPNPFGLHDMIGNVSAWTEDCWHDSYRRAPRDGSAWVNPGCARRVIRGASWASGPDQARSAFRLGVPVDTTSARLGIRLVRGI</sequence>
<evidence type="ECO:0000259" key="2">
    <source>
        <dbReference type="Pfam" id="PF03781"/>
    </source>
</evidence>
<dbReference type="InterPro" id="IPR016187">
    <property type="entry name" value="CTDL_fold"/>
</dbReference>
<dbReference type="Gene3D" id="3.90.1580.10">
    <property type="entry name" value="paralog of FGE (formylglycine-generating enzyme)"/>
    <property type="match status" value="1"/>
</dbReference>
<dbReference type="PANTHER" id="PTHR23150">
    <property type="entry name" value="SULFATASE MODIFYING FACTOR 1, 2"/>
    <property type="match status" value="1"/>
</dbReference>
<dbReference type="RefSeq" id="WP_213173308.1">
    <property type="nucleotide sequence ID" value="NZ_JAGQFT020000001.1"/>
</dbReference>
<accession>A0AAP2C845</accession>
<protein>
    <submittedName>
        <fullName evidence="3">Formylglycine-generating enzyme family protein</fullName>
    </submittedName>
</protein>
<dbReference type="GO" id="GO:0120147">
    <property type="term" value="F:formylglycine-generating oxidase activity"/>
    <property type="evidence" value="ECO:0007669"/>
    <property type="project" value="TreeGrafter"/>
</dbReference>
<reference evidence="3 4" key="1">
    <citation type="journal article" date="2021" name="Microbiol. Resour. Announc.">
        <title>Draft Genome Sequence of Coralloluteibacterium stylophorae LMG 29479T.</title>
        <authorList>
            <person name="Karlyshev A.V."/>
            <person name="Kudryashova E.B."/>
            <person name="Ariskina E.V."/>
            <person name="Conroy A.P."/>
            <person name="Abidueva E.Y."/>
        </authorList>
    </citation>
    <scope>NUCLEOTIDE SEQUENCE [LARGE SCALE GENOMIC DNA]</scope>
    <source>
        <strain evidence="3 4">LMG 29479</strain>
    </source>
</reference>
<dbReference type="Proteomes" id="UP000675747">
    <property type="component" value="Unassembled WGS sequence"/>
</dbReference>
<dbReference type="InterPro" id="IPR005532">
    <property type="entry name" value="SUMF_dom"/>
</dbReference>
<dbReference type="SUPFAM" id="SSF56436">
    <property type="entry name" value="C-type lectin-like"/>
    <property type="match status" value="1"/>
</dbReference>
<name>A0AAP2C845_9GAMM</name>
<evidence type="ECO:0000313" key="3">
    <source>
        <dbReference type="EMBL" id="MBS7455659.1"/>
    </source>
</evidence>
<evidence type="ECO:0000313" key="4">
    <source>
        <dbReference type="Proteomes" id="UP000675747"/>
    </source>
</evidence>
<feature type="compositionally biased region" description="Low complexity" evidence="1">
    <location>
        <begin position="60"/>
        <end position="86"/>
    </location>
</feature>
<feature type="region of interest" description="Disordered" evidence="1">
    <location>
        <begin position="39"/>
        <end position="88"/>
    </location>
</feature>
<proteinExistence type="predicted"/>
<organism evidence="3 4">
    <name type="scientific">Coralloluteibacterium stylophorae</name>
    <dbReference type="NCBI Taxonomy" id="1776034"/>
    <lineage>
        <taxon>Bacteria</taxon>
        <taxon>Pseudomonadati</taxon>
        <taxon>Pseudomonadota</taxon>
        <taxon>Gammaproteobacteria</taxon>
        <taxon>Lysobacterales</taxon>
        <taxon>Lysobacteraceae</taxon>
        <taxon>Coralloluteibacterium</taxon>
    </lineage>
</organism>
<dbReference type="InterPro" id="IPR051043">
    <property type="entry name" value="Sulfatase_Mod_Factor_Kinase"/>
</dbReference>
<keyword evidence="4" id="KW-1185">Reference proteome</keyword>
<dbReference type="PANTHER" id="PTHR23150:SF35">
    <property type="entry name" value="BLL6746 PROTEIN"/>
    <property type="match status" value="1"/>
</dbReference>
<feature type="domain" description="Sulfatase-modifying factor enzyme-like" evidence="2">
    <location>
        <begin position="337"/>
        <end position="610"/>
    </location>
</feature>
<gene>
    <name evidence="3" type="ORF">KB893_000725</name>
</gene>
<comment type="caution">
    <text evidence="3">The sequence shown here is derived from an EMBL/GenBank/DDBJ whole genome shotgun (WGS) entry which is preliminary data.</text>
</comment>
<dbReference type="AlphaFoldDB" id="A0AAP2C845"/>
<dbReference type="Pfam" id="PF03781">
    <property type="entry name" value="FGE-sulfatase"/>
    <property type="match status" value="1"/>
</dbReference>